<dbReference type="EMBL" id="LAZR01006306">
    <property type="protein sequence ID" value="KKM93146.1"/>
    <property type="molecule type" value="Genomic_DNA"/>
</dbReference>
<gene>
    <name evidence="2" type="ORF">LCGC14_1211460</name>
</gene>
<sequence length="56" mass="6774">MPTRMNQRHRLERRRVEAVERQTYYDSLSTQTKIDVCKSRPGESRKELTRLNAKRP</sequence>
<feature type="region of interest" description="Disordered" evidence="1">
    <location>
        <begin position="36"/>
        <end position="56"/>
    </location>
</feature>
<evidence type="ECO:0000313" key="2">
    <source>
        <dbReference type="EMBL" id="KKM93146.1"/>
    </source>
</evidence>
<reference evidence="2" key="1">
    <citation type="journal article" date="2015" name="Nature">
        <title>Complex archaea that bridge the gap between prokaryotes and eukaryotes.</title>
        <authorList>
            <person name="Spang A."/>
            <person name="Saw J.H."/>
            <person name="Jorgensen S.L."/>
            <person name="Zaremba-Niedzwiedzka K."/>
            <person name="Martijn J."/>
            <person name="Lind A.E."/>
            <person name="van Eijk R."/>
            <person name="Schleper C."/>
            <person name="Guy L."/>
            <person name="Ettema T.J."/>
        </authorList>
    </citation>
    <scope>NUCLEOTIDE SEQUENCE</scope>
</reference>
<proteinExistence type="predicted"/>
<protein>
    <submittedName>
        <fullName evidence="2">Uncharacterized protein</fullName>
    </submittedName>
</protein>
<feature type="compositionally biased region" description="Basic and acidic residues" evidence="1">
    <location>
        <begin position="36"/>
        <end position="49"/>
    </location>
</feature>
<dbReference type="AlphaFoldDB" id="A0A0F9M1C0"/>
<comment type="caution">
    <text evidence="2">The sequence shown here is derived from an EMBL/GenBank/DDBJ whole genome shotgun (WGS) entry which is preliminary data.</text>
</comment>
<organism evidence="2">
    <name type="scientific">marine sediment metagenome</name>
    <dbReference type="NCBI Taxonomy" id="412755"/>
    <lineage>
        <taxon>unclassified sequences</taxon>
        <taxon>metagenomes</taxon>
        <taxon>ecological metagenomes</taxon>
    </lineage>
</organism>
<name>A0A0F9M1C0_9ZZZZ</name>
<evidence type="ECO:0000256" key="1">
    <source>
        <dbReference type="SAM" id="MobiDB-lite"/>
    </source>
</evidence>
<accession>A0A0F9M1C0</accession>